<dbReference type="AlphaFoldDB" id="A0A8X7N4G3"/>
<dbReference type="Proteomes" id="UP000078113">
    <property type="component" value="Unassembled WGS sequence"/>
</dbReference>
<evidence type="ECO:0000313" key="4">
    <source>
        <dbReference type="Proteomes" id="UP000078113"/>
    </source>
</evidence>
<comment type="caution">
    <text evidence="3">The sequence shown here is derived from an EMBL/GenBank/DDBJ whole genome shotgun (WGS) entry which is preliminary data.</text>
</comment>
<protein>
    <recommendedName>
        <fullName evidence="2">DUF6604 domain-containing protein</fullName>
    </recommendedName>
</protein>
<feature type="domain" description="DUF6604" evidence="2">
    <location>
        <begin position="139"/>
        <end position="274"/>
    </location>
</feature>
<dbReference type="PANTHER" id="PTHR38795:SF1">
    <property type="entry name" value="DUF6604 DOMAIN-CONTAINING PROTEIN"/>
    <property type="match status" value="1"/>
</dbReference>
<dbReference type="Pfam" id="PF20253">
    <property type="entry name" value="DUF6604"/>
    <property type="match status" value="1"/>
</dbReference>
<sequence>MSAFDNYTVYKHDTHELSMWLAQNAIENGYPISNFKMKYQADPGAGANDASKVVKAGDKKKRSKAKFLQQIKQQQLQAASKSKSVGTGKKGSAAQTSTSVEIPKGKYAIKVAQYIGLANFVAERKVDVPDHLLHRLYRILFEAKEDISQTNATEPNQQKQNTNRFASLEILDQSNDDIDDKIEGDEDIGKDVGSATPLKSSTTSTAALVQFDVEQSIEEAVMSALAFFAAWVDMRTYVRNLWSEYLAGKSDLMTTSVTTNLAIEMLRRPHDELVSNTLPFFENLREKYPTCSNGLEVMLVHLFNAISSRSSKDHVPLTALASYRDVKAQDTVKQLIYETLCIPVYQVFKQVIVNPSRFPSPYKTDGFDETASIRAMPFFRWQQLEKLIFNSYADYLILHPHFAHSPWFIADGDEMAKSFFECIDRKETTLYAILAAAVFVDINIILGSRARDALIELAAGAQVMHDTLQLRAEKEPPHRGLDFPEWSKTMMDLEKPVQMCASSPMDMVTLMNNLRAPAADFGLTYPRMLMRRSPMRCGTLLHRLQLHHGELGRAGQMFGGKVPKTVGEAQTNILKMNKMPVNVLMALRRGDGDLPEKPGPMRKRIIAGARKTPLQEDTQITALFKARYIQNVKVTPLEVSNFEQLLIDIVNAEDDQARKRDDQPRDRTLRKLRPQHSPQCLLDTFQRVLWQEASQWRFDYFAQTPSASDSATPSVPMVGPASP</sequence>
<gene>
    <name evidence="3" type="ORF">A4X09_0g6098</name>
</gene>
<reference evidence="3" key="2">
    <citation type="journal article" date="2019" name="IMA Fungus">
        <title>Genome sequencing and comparison of five Tilletia species to identify candidate genes for the detection of regulated species infecting wheat.</title>
        <authorList>
            <person name="Nguyen H.D.T."/>
            <person name="Sultana T."/>
            <person name="Kesanakurti P."/>
            <person name="Hambleton S."/>
        </authorList>
    </citation>
    <scope>NUCLEOTIDE SEQUENCE</scope>
    <source>
        <strain evidence="3">DAOMC 236422</strain>
    </source>
</reference>
<organism evidence="3 4">
    <name type="scientific">Tilletia walkeri</name>
    <dbReference type="NCBI Taxonomy" id="117179"/>
    <lineage>
        <taxon>Eukaryota</taxon>
        <taxon>Fungi</taxon>
        <taxon>Dikarya</taxon>
        <taxon>Basidiomycota</taxon>
        <taxon>Ustilaginomycotina</taxon>
        <taxon>Exobasidiomycetes</taxon>
        <taxon>Tilletiales</taxon>
        <taxon>Tilletiaceae</taxon>
        <taxon>Tilletia</taxon>
    </lineage>
</organism>
<accession>A0A8X7N4G3</accession>
<dbReference type="InterPro" id="IPR046539">
    <property type="entry name" value="DUF6604"/>
</dbReference>
<evidence type="ECO:0000256" key="1">
    <source>
        <dbReference type="SAM" id="MobiDB-lite"/>
    </source>
</evidence>
<dbReference type="EMBL" id="LWDG02000360">
    <property type="protein sequence ID" value="KAE8266252.1"/>
    <property type="molecule type" value="Genomic_DNA"/>
</dbReference>
<dbReference type="PANTHER" id="PTHR38795">
    <property type="entry name" value="DUF6604 DOMAIN-CONTAINING PROTEIN"/>
    <property type="match status" value="1"/>
</dbReference>
<evidence type="ECO:0000313" key="3">
    <source>
        <dbReference type="EMBL" id="KAE8266252.1"/>
    </source>
</evidence>
<proteinExistence type="predicted"/>
<keyword evidence="4" id="KW-1185">Reference proteome</keyword>
<name>A0A8X7N4G3_9BASI</name>
<reference evidence="3" key="1">
    <citation type="submission" date="2016-04" db="EMBL/GenBank/DDBJ databases">
        <authorList>
            <person name="Nguyen H.D."/>
            <person name="Samba Siva P."/>
            <person name="Cullis J."/>
            <person name="Levesque C.A."/>
            <person name="Hambleton S."/>
        </authorList>
    </citation>
    <scope>NUCLEOTIDE SEQUENCE</scope>
    <source>
        <strain evidence="3">DAOMC 236422</strain>
    </source>
</reference>
<feature type="compositionally biased region" description="Low complexity" evidence="1">
    <location>
        <begin position="78"/>
        <end position="94"/>
    </location>
</feature>
<feature type="region of interest" description="Disordered" evidence="1">
    <location>
        <begin position="78"/>
        <end position="97"/>
    </location>
</feature>
<evidence type="ECO:0000259" key="2">
    <source>
        <dbReference type="Pfam" id="PF20253"/>
    </source>
</evidence>